<evidence type="ECO:0000256" key="4">
    <source>
        <dbReference type="ARBA" id="ARBA00022801"/>
    </source>
</evidence>
<evidence type="ECO:0000256" key="3">
    <source>
        <dbReference type="ARBA" id="ARBA00022723"/>
    </source>
</evidence>
<accession>A0A0K9PP67</accession>
<protein>
    <recommendedName>
        <fullName evidence="6">Mitochondrial inner membrane protease ATP23</fullName>
        <ecNumber evidence="6">3.4.24.-</ecNumber>
    </recommendedName>
</protein>
<dbReference type="EMBL" id="LFYR01000710">
    <property type="protein sequence ID" value="KMZ70744.1"/>
    <property type="molecule type" value="Genomic_DNA"/>
</dbReference>
<dbReference type="GO" id="GO:0034982">
    <property type="term" value="P:mitochondrial protein processing"/>
    <property type="evidence" value="ECO:0000318"/>
    <property type="project" value="GO_Central"/>
</dbReference>
<reference evidence="8" key="1">
    <citation type="journal article" date="2016" name="Nature">
        <title>The genome of the seagrass Zostera marina reveals angiosperm adaptation to the sea.</title>
        <authorList>
            <person name="Olsen J.L."/>
            <person name="Rouze P."/>
            <person name="Verhelst B."/>
            <person name="Lin Y.-C."/>
            <person name="Bayer T."/>
            <person name="Collen J."/>
            <person name="Dattolo E."/>
            <person name="De Paoli E."/>
            <person name="Dittami S."/>
            <person name="Maumus F."/>
            <person name="Michel G."/>
            <person name="Kersting A."/>
            <person name="Lauritano C."/>
            <person name="Lohaus R."/>
            <person name="Toepel M."/>
            <person name="Tonon T."/>
            <person name="Vanneste K."/>
            <person name="Amirebrahimi M."/>
            <person name="Brakel J."/>
            <person name="Bostroem C."/>
            <person name="Chovatia M."/>
            <person name="Grimwood J."/>
            <person name="Jenkins J.W."/>
            <person name="Jueterbock A."/>
            <person name="Mraz A."/>
            <person name="Stam W.T."/>
            <person name="Tice H."/>
            <person name="Bornberg-Bauer E."/>
            <person name="Green P.J."/>
            <person name="Pearson G.A."/>
            <person name="Procaccini G."/>
            <person name="Duarte C.M."/>
            <person name="Schmutz J."/>
            <person name="Reusch T.B.H."/>
            <person name="Van de Peer Y."/>
        </authorList>
    </citation>
    <scope>NUCLEOTIDE SEQUENCE [LARGE SCALE GENOMIC DNA]</scope>
    <source>
        <strain evidence="8">cv. Finnish</strain>
    </source>
</reference>
<evidence type="ECO:0000313" key="7">
    <source>
        <dbReference type="EMBL" id="KMZ70744.1"/>
    </source>
</evidence>
<keyword evidence="4 6" id="KW-0378">Hydrolase</keyword>
<dbReference type="STRING" id="29655.A0A0K9PP67"/>
<gene>
    <name evidence="7" type="ORF">ZOSMA_194G00070</name>
</gene>
<dbReference type="Pfam" id="PF09768">
    <property type="entry name" value="Peptidase_M76"/>
    <property type="match status" value="1"/>
</dbReference>
<keyword evidence="5 6" id="KW-0482">Metalloprotease</keyword>
<evidence type="ECO:0000256" key="5">
    <source>
        <dbReference type="ARBA" id="ARBA00023049"/>
    </source>
</evidence>
<dbReference type="GO" id="GO:0033615">
    <property type="term" value="P:mitochondrial proton-transporting ATP synthase complex assembly"/>
    <property type="evidence" value="ECO:0000318"/>
    <property type="project" value="GO_Central"/>
</dbReference>
<keyword evidence="3 6" id="KW-0479">Metal-binding</keyword>
<organism evidence="7 8">
    <name type="scientific">Zostera marina</name>
    <name type="common">Eelgrass</name>
    <dbReference type="NCBI Taxonomy" id="29655"/>
    <lineage>
        <taxon>Eukaryota</taxon>
        <taxon>Viridiplantae</taxon>
        <taxon>Streptophyta</taxon>
        <taxon>Embryophyta</taxon>
        <taxon>Tracheophyta</taxon>
        <taxon>Spermatophyta</taxon>
        <taxon>Magnoliopsida</taxon>
        <taxon>Liliopsida</taxon>
        <taxon>Zosteraceae</taxon>
        <taxon>Zostera</taxon>
    </lineage>
</organism>
<dbReference type="AlphaFoldDB" id="A0A0K9PP67"/>
<dbReference type="GO" id="GO:0004222">
    <property type="term" value="F:metalloendopeptidase activity"/>
    <property type="evidence" value="ECO:0007669"/>
    <property type="project" value="InterPro"/>
</dbReference>
<dbReference type="EC" id="3.4.24.-" evidence="6"/>
<dbReference type="PANTHER" id="PTHR21711">
    <property type="entry name" value="MITOCHONDRIAL INNER MEMBRANE PROTEASE"/>
    <property type="match status" value="1"/>
</dbReference>
<name>A0A0K9PP67_ZOSMR</name>
<proteinExistence type="inferred from homology"/>
<dbReference type="InterPro" id="IPR019165">
    <property type="entry name" value="Peptidase_M76_ATP23"/>
</dbReference>
<dbReference type="GO" id="GO:0005739">
    <property type="term" value="C:mitochondrion"/>
    <property type="evidence" value="ECO:0007669"/>
    <property type="project" value="GOC"/>
</dbReference>
<evidence type="ECO:0000256" key="2">
    <source>
        <dbReference type="ARBA" id="ARBA00022670"/>
    </source>
</evidence>
<sequence>MEDATANSGSAFEGGNGMTVEQCQKAIQKSFKLPMVKFLREKLEKAGCSAKDSFFQAMICKRKTSGTYQRGHGIRVCSNHMIYQDEINQVIIHELIHAYDDCRVKNLLWTNCAHLACAEIRAAHLSGDCFFKRELLRGYTKLRGHEQDCVRRRVLMSMSESPYCTEASSKDAMEAVWDTCYNDTKPFDRAP</sequence>
<evidence type="ECO:0000256" key="1">
    <source>
        <dbReference type="ARBA" id="ARBA00009915"/>
    </source>
</evidence>
<keyword evidence="2 6" id="KW-0645">Protease</keyword>
<dbReference type="OrthoDB" id="285308at2759"/>
<comment type="similarity">
    <text evidence="1 6">Belongs to the peptidase M76 family.</text>
</comment>
<keyword evidence="8" id="KW-1185">Reference proteome</keyword>
<evidence type="ECO:0000256" key="6">
    <source>
        <dbReference type="RuleBase" id="RU364057"/>
    </source>
</evidence>
<comment type="caution">
    <text evidence="7">The sequence shown here is derived from an EMBL/GenBank/DDBJ whole genome shotgun (WGS) entry which is preliminary data.</text>
</comment>
<dbReference type="OMA" id="EAHQNCV"/>
<dbReference type="PANTHER" id="PTHR21711:SF0">
    <property type="entry name" value="MITOCHONDRIAL INNER MEMBRANE PROTEASE ATP23 HOMOLOG"/>
    <property type="match status" value="1"/>
</dbReference>
<dbReference type="Proteomes" id="UP000036987">
    <property type="component" value="Unassembled WGS sequence"/>
</dbReference>
<dbReference type="GO" id="GO:0046872">
    <property type="term" value="F:metal ion binding"/>
    <property type="evidence" value="ECO:0007669"/>
    <property type="project" value="UniProtKB-KW"/>
</dbReference>
<evidence type="ECO:0000313" key="8">
    <source>
        <dbReference type="Proteomes" id="UP000036987"/>
    </source>
</evidence>